<keyword evidence="1" id="KW-0808">Transferase</keyword>
<gene>
    <name evidence="6" type="ORF">EMCG_07659</name>
</gene>
<keyword evidence="2" id="KW-0547">Nucleotide-binding</keyword>
<comment type="caution">
    <text evidence="6">The sequence shown here is derived from an EMBL/GenBank/DDBJ whole genome shotgun (WGS) entry which is preliminary data.</text>
</comment>
<evidence type="ECO:0000256" key="3">
    <source>
        <dbReference type="ARBA" id="ARBA00022777"/>
    </source>
</evidence>
<name>A0A0G2I8H0_9EURO</name>
<dbReference type="InterPro" id="IPR051681">
    <property type="entry name" value="Ser/Thr_Kinases-Pseudokinases"/>
</dbReference>
<dbReference type="PANTHER" id="PTHR44329">
    <property type="entry name" value="SERINE/THREONINE-PROTEIN KINASE TNNI3K-RELATED"/>
    <property type="match status" value="1"/>
</dbReference>
<sequence>MNETLTSSPAPIKSTFRLELKSYSENQDYLAQGNTEPSSCSQTLIYYVEDKRWWIKVTLLGTIGNILDNAEIQQVSKRQRRTLYQNFVTRISYKSLPLLPDTVTEIILEGYTAVTDRDMEFELDDTTGTMKTLNNSLRYRVQEDPLRVVYPLCHEFPYLRKIDSEQLVTDTEITDGVFWVYHNEIRYILKIVNRPLYEPGDTNVFRKELENLEYFAGVPNIVQAAGVAVSTNPYLTSGGSDGPRVVTGILLEAYSGGSLRQVLLENRVAEYPWKQWPVQIGTALNRFHEAKKTHMDIKPSNVVIDSEGSAVVIDISGIGGITRQWCSPEIQQDERSPFDLPFEQRRLNDVWAYGKLLSEIGSHAREDPFASTLKQVADCLMKENSQTRMSLTRAISLLKGADKWTRCTIL</sequence>
<dbReference type="VEuPathDB" id="FungiDB:EMCG_07659"/>
<dbReference type="Pfam" id="PF00069">
    <property type="entry name" value="Pkinase"/>
    <property type="match status" value="1"/>
</dbReference>
<dbReference type="GO" id="GO:0005524">
    <property type="term" value="F:ATP binding"/>
    <property type="evidence" value="ECO:0007669"/>
    <property type="project" value="UniProtKB-KW"/>
</dbReference>
<dbReference type="Gene3D" id="3.30.200.20">
    <property type="entry name" value="Phosphorylase Kinase, domain 1"/>
    <property type="match status" value="1"/>
</dbReference>
<dbReference type="GO" id="GO:0004674">
    <property type="term" value="F:protein serine/threonine kinase activity"/>
    <property type="evidence" value="ECO:0007669"/>
    <property type="project" value="TreeGrafter"/>
</dbReference>
<dbReference type="OrthoDB" id="4204376at2759"/>
<dbReference type="InterPro" id="IPR000719">
    <property type="entry name" value="Prot_kinase_dom"/>
</dbReference>
<dbReference type="PROSITE" id="PS50011">
    <property type="entry name" value="PROTEIN_KINASE_DOM"/>
    <property type="match status" value="1"/>
</dbReference>
<dbReference type="SMART" id="SM00220">
    <property type="entry name" value="S_TKc"/>
    <property type="match status" value="1"/>
</dbReference>
<organism evidence="6 7">
    <name type="scientific">[Emmonsia] crescens</name>
    <dbReference type="NCBI Taxonomy" id="73230"/>
    <lineage>
        <taxon>Eukaryota</taxon>
        <taxon>Fungi</taxon>
        <taxon>Dikarya</taxon>
        <taxon>Ascomycota</taxon>
        <taxon>Pezizomycotina</taxon>
        <taxon>Eurotiomycetes</taxon>
        <taxon>Eurotiomycetidae</taxon>
        <taxon>Onygenales</taxon>
        <taxon>Ajellomycetaceae</taxon>
        <taxon>Emergomyces</taxon>
    </lineage>
</organism>
<accession>A0A0G2I8H0</accession>
<dbReference type="EMBL" id="LCZI01000449">
    <property type="protein sequence ID" value="KKZ66545.1"/>
    <property type="molecule type" value="Genomic_DNA"/>
</dbReference>
<reference evidence="7" key="1">
    <citation type="journal article" date="2015" name="PLoS Genet.">
        <title>The dynamic genome and transcriptome of the human fungal pathogen Blastomyces and close relative Emmonsia.</title>
        <authorList>
            <person name="Munoz J.F."/>
            <person name="Gauthier G.M."/>
            <person name="Desjardins C.A."/>
            <person name="Gallo J.E."/>
            <person name="Holder J."/>
            <person name="Sullivan T.D."/>
            <person name="Marty A.J."/>
            <person name="Carmen J.C."/>
            <person name="Chen Z."/>
            <person name="Ding L."/>
            <person name="Gujja S."/>
            <person name="Magrini V."/>
            <person name="Misas E."/>
            <person name="Mitreva M."/>
            <person name="Priest M."/>
            <person name="Saif S."/>
            <person name="Whiston E.A."/>
            <person name="Young S."/>
            <person name="Zeng Q."/>
            <person name="Goldman W.E."/>
            <person name="Mardis E.R."/>
            <person name="Taylor J.W."/>
            <person name="McEwen J.G."/>
            <person name="Clay O.K."/>
            <person name="Klein B.S."/>
            <person name="Cuomo C.A."/>
        </authorList>
    </citation>
    <scope>NUCLEOTIDE SEQUENCE [LARGE SCALE GENOMIC DNA]</scope>
    <source>
        <strain evidence="7">UAMH 3008</strain>
    </source>
</reference>
<dbReference type="SUPFAM" id="SSF56112">
    <property type="entry name" value="Protein kinase-like (PK-like)"/>
    <property type="match status" value="1"/>
</dbReference>
<dbReference type="Gene3D" id="1.10.510.10">
    <property type="entry name" value="Transferase(Phosphotransferase) domain 1"/>
    <property type="match status" value="1"/>
</dbReference>
<proteinExistence type="predicted"/>
<evidence type="ECO:0000256" key="1">
    <source>
        <dbReference type="ARBA" id="ARBA00022679"/>
    </source>
</evidence>
<keyword evidence="3" id="KW-0418">Kinase</keyword>
<dbReference type="InterPro" id="IPR011009">
    <property type="entry name" value="Kinase-like_dom_sf"/>
</dbReference>
<dbReference type="AlphaFoldDB" id="A0A0G2I8H0"/>
<evidence type="ECO:0000259" key="5">
    <source>
        <dbReference type="PROSITE" id="PS50011"/>
    </source>
</evidence>
<dbReference type="Proteomes" id="UP000034164">
    <property type="component" value="Unassembled WGS sequence"/>
</dbReference>
<protein>
    <recommendedName>
        <fullName evidence="5">Protein kinase domain-containing protein</fullName>
    </recommendedName>
</protein>
<dbReference type="PANTHER" id="PTHR44329:SF288">
    <property type="entry name" value="MITOGEN-ACTIVATED PROTEIN KINASE KINASE KINASE 20"/>
    <property type="match status" value="1"/>
</dbReference>
<evidence type="ECO:0000313" key="6">
    <source>
        <dbReference type="EMBL" id="KKZ66545.1"/>
    </source>
</evidence>
<keyword evidence="4" id="KW-0067">ATP-binding</keyword>
<feature type="domain" description="Protein kinase" evidence="5">
    <location>
        <begin position="156"/>
        <end position="410"/>
    </location>
</feature>
<evidence type="ECO:0000256" key="2">
    <source>
        <dbReference type="ARBA" id="ARBA00022741"/>
    </source>
</evidence>
<evidence type="ECO:0000313" key="7">
    <source>
        <dbReference type="Proteomes" id="UP000034164"/>
    </source>
</evidence>
<evidence type="ECO:0000256" key="4">
    <source>
        <dbReference type="ARBA" id="ARBA00022840"/>
    </source>
</evidence>